<name>A0A9J6QXL0_9FIRM</name>
<evidence type="ECO:0000256" key="5">
    <source>
        <dbReference type="ARBA" id="ARBA00023014"/>
    </source>
</evidence>
<dbReference type="Pfam" id="PF13187">
    <property type="entry name" value="Fer4_9"/>
    <property type="match status" value="1"/>
</dbReference>
<feature type="domain" description="4Fe-4S ferredoxin-type" evidence="6">
    <location>
        <begin position="1"/>
        <end position="29"/>
    </location>
</feature>
<gene>
    <name evidence="7" type="ORF">OBO34_17965</name>
</gene>
<dbReference type="InterPro" id="IPR029479">
    <property type="entry name" value="Nitroreductase"/>
</dbReference>
<sequence>MMIKFDMEKCVECLKCVSVCPFTVLGEKDGRPQLREGKACLKCMHCAAACPQNAICWDDKPAVLDRTLPALSQGFAEDLDNHILTRRSYRHFKQTPPDRELVRHALEMAAWAPSAKNQHPAKWMVIDSKEVIEKMMGYILDYVKETGTSPEIASEYEEGNNVVMGTAPILILCYGRNNAINSPADTAIAMTTAELVLQARGIGTCWAGYLTRMCNAIPQIRELLPPLPDNNSFYGAFMAGYPQQEEYFHIPERLKREDIKWV</sequence>
<evidence type="ECO:0000259" key="6">
    <source>
        <dbReference type="PROSITE" id="PS51379"/>
    </source>
</evidence>
<dbReference type="Gene3D" id="3.40.109.10">
    <property type="entry name" value="NADH Oxidase"/>
    <property type="match status" value="1"/>
</dbReference>
<dbReference type="EMBL" id="JAOSHN010000008">
    <property type="protein sequence ID" value="MCU7380221.1"/>
    <property type="molecule type" value="Genomic_DNA"/>
</dbReference>
<dbReference type="PROSITE" id="PS00198">
    <property type="entry name" value="4FE4S_FER_1"/>
    <property type="match status" value="2"/>
</dbReference>
<dbReference type="PROSITE" id="PS51379">
    <property type="entry name" value="4FE4S_FER_2"/>
    <property type="match status" value="2"/>
</dbReference>
<evidence type="ECO:0000256" key="2">
    <source>
        <dbReference type="ARBA" id="ARBA00022723"/>
    </source>
</evidence>
<comment type="similarity">
    <text evidence="1">Belongs to the nitroreductase family.</text>
</comment>
<dbReference type="GO" id="GO:0046872">
    <property type="term" value="F:metal ion binding"/>
    <property type="evidence" value="ECO:0007669"/>
    <property type="project" value="UniProtKB-KW"/>
</dbReference>
<keyword evidence="8" id="KW-1185">Reference proteome</keyword>
<dbReference type="InterPro" id="IPR017900">
    <property type="entry name" value="4Fe4S_Fe_S_CS"/>
</dbReference>
<evidence type="ECO:0000256" key="3">
    <source>
        <dbReference type="ARBA" id="ARBA00023002"/>
    </source>
</evidence>
<dbReference type="InterPro" id="IPR000415">
    <property type="entry name" value="Nitroreductase-like"/>
</dbReference>
<keyword evidence="3" id="KW-0560">Oxidoreductase</keyword>
<dbReference type="InterPro" id="IPR017896">
    <property type="entry name" value="4Fe4S_Fe-S-bd"/>
</dbReference>
<keyword evidence="2" id="KW-0479">Metal-binding</keyword>
<accession>A0A9J6QXL0</accession>
<dbReference type="Proteomes" id="UP001065549">
    <property type="component" value="Unassembled WGS sequence"/>
</dbReference>
<reference evidence="7" key="1">
    <citation type="submission" date="2022-09" db="EMBL/GenBank/DDBJ databases">
        <title>Culturomic study of gut microbiota in children with autism spectrum disorder.</title>
        <authorList>
            <person name="Efimov B.A."/>
            <person name="Chaplin A.V."/>
            <person name="Sokolova S.R."/>
            <person name="Pikina A.P."/>
            <person name="Korzhanova M."/>
            <person name="Belova V."/>
            <person name="Korostin D."/>
        </authorList>
    </citation>
    <scope>NUCLEOTIDE SEQUENCE</scope>
    <source>
        <strain evidence="7">ASD5510</strain>
    </source>
</reference>
<evidence type="ECO:0000256" key="4">
    <source>
        <dbReference type="ARBA" id="ARBA00023004"/>
    </source>
</evidence>
<protein>
    <submittedName>
        <fullName evidence="7">Nitroreductase family protein</fullName>
    </submittedName>
</protein>
<keyword evidence="5" id="KW-0411">Iron-sulfur</keyword>
<evidence type="ECO:0000256" key="1">
    <source>
        <dbReference type="ARBA" id="ARBA00007118"/>
    </source>
</evidence>
<dbReference type="CDD" id="cd02143">
    <property type="entry name" value="nitroreductase_FeS-like"/>
    <property type="match status" value="1"/>
</dbReference>
<dbReference type="GO" id="GO:0016491">
    <property type="term" value="F:oxidoreductase activity"/>
    <property type="evidence" value="ECO:0007669"/>
    <property type="project" value="UniProtKB-KW"/>
</dbReference>
<dbReference type="GO" id="GO:0051536">
    <property type="term" value="F:iron-sulfur cluster binding"/>
    <property type="evidence" value="ECO:0007669"/>
    <property type="project" value="UniProtKB-KW"/>
</dbReference>
<dbReference type="Pfam" id="PF00881">
    <property type="entry name" value="Nitroreductase"/>
    <property type="match status" value="1"/>
</dbReference>
<feature type="domain" description="4Fe-4S ferredoxin-type" evidence="6">
    <location>
        <begin position="30"/>
        <end position="60"/>
    </location>
</feature>
<dbReference type="RefSeq" id="WP_148396800.1">
    <property type="nucleotide sequence ID" value="NZ_JAJAGH010000012.1"/>
</dbReference>
<organism evidence="7 8">
    <name type="scientific">Hominibacterium faecale</name>
    <dbReference type="NCBI Taxonomy" id="2839743"/>
    <lineage>
        <taxon>Bacteria</taxon>
        <taxon>Bacillati</taxon>
        <taxon>Bacillota</taxon>
        <taxon>Clostridia</taxon>
        <taxon>Peptostreptococcales</taxon>
        <taxon>Anaerovoracaceae</taxon>
        <taxon>Hominibacterium</taxon>
    </lineage>
</organism>
<evidence type="ECO:0000313" key="8">
    <source>
        <dbReference type="Proteomes" id="UP001065549"/>
    </source>
</evidence>
<proteinExistence type="inferred from homology"/>
<dbReference type="SUPFAM" id="SSF55469">
    <property type="entry name" value="FMN-dependent nitroreductase-like"/>
    <property type="match status" value="1"/>
</dbReference>
<dbReference type="AlphaFoldDB" id="A0A9J6QXL0"/>
<dbReference type="SUPFAM" id="SSF54862">
    <property type="entry name" value="4Fe-4S ferredoxins"/>
    <property type="match status" value="1"/>
</dbReference>
<evidence type="ECO:0000313" key="7">
    <source>
        <dbReference type="EMBL" id="MCU7380221.1"/>
    </source>
</evidence>
<dbReference type="PANTHER" id="PTHR43673:SF10">
    <property type="entry name" value="NADH DEHYDROGENASE_NAD(P)H NITROREDUCTASE XCC3605-RELATED"/>
    <property type="match status" value="1"/>
</dbReference>
<dbReference type="Gene3D" id="3.30.70.20">
    <property type="match status" value="1"/>
</dbReference>
<dbReference type="PANTHER" id="PTHR43673">
    <property type="entry name" value="NAD(P)H NITROREDUCTASE YDGI-RELATED"/>
    <property type="match status" value="1"/>
</dbReference>
<comment type="caution">
    <text evidence="7">The sequence shown here is derived from an EMBL/GenBank/DDBJ whole genome shotgun (WGS) entry which is preliminary data.</text>
</comment>
<keyword evidence="4" id="KW-0408">Iron</keyword>